<dbReference type="SUPFAM" id="SSF53167">
    <property type="entry name" value="Purine and uridine phosphorylases"/>
    <property type="match status" value="1"/>
</dbReference>
<dbReference type="InterPro" id="IPR055497">
    <property type="entry name" value="DUF7069"/>
</dbReference>
<dbReference type="InterPro" id="IPR002110">
    <property type="entry name" value="Ankyrin_rpt"/>
</dbReference>
<dbReference type="PANTHER" id="PTHR46082">
    <property type="entry name" value="ATP/GTP-BINDING PROTEIN-RELATED"/>
    <property type="match status" value="1"/>
</dbReference>
<accession>A0A0U5CKB4</accession>
<evidence type="ECO:0000256" key="1">
    <source>
        <dbReference type="ARBA" id="ARBA00022737"/>
    </source>
</evidence>
<dbReference type="PANTHER" id="PTHR46082:SF11">
    <property type="entry name" value="AAA+ ATPASE DOMAIN-CONTAINING PROTEIN-RELATED"/>
    <property type="match status" value="1"/>
</dbReference>
<dbReference type="Pfam" id="PF24883">
    <property type="entry name" value="NPHP3_N"/>
    <property type="match status" value="1"/>
</dbReference>
<dbReference type="InterPro" id="IPR054471">
    <property type="entry name" value="GPIID_WHD"/>
</dbReference>
<dbReference type="InterPro" id="IPR036770">
    <property type="entry name" value="Ankyrin_rpt-contain_sf"/>
</dbReference>
<feature type="domain" description="Nephrocystin 3-like N-terminal" evidence="7">
    <location>
        <begin position="469"/>
        <end position="628"/>
    </location>
</feature>
<keyword evidence="9" id="KW-1185">Reference proteome</keyword>
<reference evidence="9" key="1">
    <citation type="journal article" date="2016" name="Genome Announc.">
        <title>Draft genome sequences of fungus Aspergillus calidoustus.</title>
        <authorList>
            <person name="Horn F."/>
            <person name="Linde J."/>
            <person name="Mattern D.J."/>
            <person name="Walther G."/>
            <person name="Guthke R."/>
            <person name="Scherlach K."/>
            <person name="Martin K."/>
            <person name="Brakhage A.A."/>
            <person name="Petzke L."/>
            <person name="Valiante V."/>
        </authorList>
    </citation>
    <scope>NUCLEOTIDE SEQUENCE [LARGE SCALE GENOMIC DNA]</scope>
    <source>
        <strain evidence="9">SF006504</strain>
    </source>
</reference>
<dbReference type="SMART" id="SM00248">
    <property type="entry name" value="ANK"/>
    <property type="match status" value="6"/>
</dbReference>
<dbReference type="Pfam" id="PF22939">
    <property type="entry name" value="WHD_GPIID"/>
    <property type="match status" value="1"/>
</dbReference>
<dbReference type="Gene3D" id="3.40.50.1580">
    <property type="entry name" value="Nucleoside phosphorylase domain"/>
    <property type="match status" value="1"/>
</dbReference>
<dbReference type="AlphaFoldDB" id="A0A0U5CKB4"/>
<organism evidence="8 9">
    <name type="scientific">Aspergillus calidoustus</name>
    <dbReference type="NCBI Taxonomy" id="454130"/>
    <lineage>
        <taxon>Eukaryota</taxon>
        <taxon>Fungi</taxon>
        <taxon>Dikarya</taxon>
        <taxon>Ascomycota</taxon>
        <taxon>Pezizomycotina</taxon>
        <taxon>Eurotiomycetes</taxon>
        <taxon>Eurotiomycetidae</taxon>
        <taxon>Eurotiales</taxon>
        <taxon>Aspergillaceae</taxon>
        <taxon>Aspergillus</taxon>
        <taxon>Aspergillus subgen. Nidulantes</taxon>
    </lineage>
</organism>
<dbReference type="SUPFAM" id="SSF52540">
    <property type="entry name" value="P-loop containing nucleoside triphosphate hydrolases"/>
    <property type="match status" value="1"/>
</dbReference>
<dbReference type="InterPro" id="IPR053137">
    <property type="entry name" value="NLR-like"/>
</dbReference>
<dbReference type="EMBL" id="CDMC01000028">
    <property type="protein sequence ID" value="CEL11625.1"/>
    <property type="molecule type" value="Genomic_DNA"/>
</dbReference>
<feature type="domain" description="Nucleoside phosphorylase" evidence="4">
    <location>
        <begin position="99"/>
        <end position="382"/>
    </location>
</feature>
<keyword evidence="2" id="KW-0040">ANK repeat</keyword>
<feature type="repeat" description="ANK" evidence="2">
    <location>
        <begin position="974"/>
        <end position="998"/>
    </location>
</feature>
<dbReference type="InterPro" id="IPR035994">
    <property type="entry name" value="Nucleoside_phosphorylase_sf"/>
</dbReference>
<dbReference type="Gene3D" id="3.40.50.300">
    <property type="entry name" value="P-loop containing nucleotide triphosphate hydrolases"/>
    <property type="match status" value="1"/>
</dbReference>
<name>A0A0U5CKB4_ASPCI</name>
<protein>
    <submittedName>
        <fullName evidence="8">Uncharacterized protein</fullName>
    </submittedName>
</protein>
<dbReference type="Gene3D" id="1.25.40.20">
    <property type="entry name" value="Ankyrin repeat-containing domain"/>
    <property type="match status" value="3"/>
</dbReference>
<dbReference type="PROSITE" id="PS50297">
    <property type="entry name" value="ANK_REP_REGION"/>
    <property type="match status" value="6"/>
</dbReference>
<dbReference type="InterPro" id="IPR027417">
    <property type="entry name" value="P-loop_NTPase"/>
</dbReference>
<evidence type="ECO:0000313" key="9">
    <source>
        <dbReference type="Proteomes" id="UP000054771"/>
    </source>
</evidence>
<evidence type="ECO:0000256" key="2">
    <source>
        <dbReference type="PROSITE-ProRule" id="PRU00023"/>
    </source>
</evidence>
<evidence type="ECO:0000259" key="5">
    <source>
        <dbReference type="Pfam" id="PF22939"/>
    </source>
</evidence>
<feature type="compositionally biased region" description="Polar residues" evidence="3">
    <location>
        <begin position="50"/>
        <end position="81"/>
    </location>
</feature>
<dbReference type="OMA" id="AKDTYGW"/>
<feature type="repeat" description="ANK" evidence="2">
    <location>
        <begin position="1113"/>
        <end position="1137"/>
    </location>
</feature>
<dbReference type="Pfam" id="PF12796">
    <property type="entry name" value="Ank_2"/>
    <property type="match status" value="2"/>
</dbReference>
<dbReference type="Pfam" id="PF23239">
    <property type="entry name" value="DUF7069"/>
    <property type="match status" value="1"/>
</dbReference>
<feature type="domain" description="GPI inositol-deacylase winged helix" evidence="5">
    <location>
        <begin position="737"/>
        <end position="826"/>
    </location>
</feature>
<evidence type="ECO:0000256" key="3">
    <source>
        <dbReference type="SAM" id="MobiDB-lite"/>
    </source>
</evidence>
<feature type="repeat" description="ANK" evidence="2">
    <location>
        <begin position="940"/>
        <end position="972"/>
    </location>
</feature>
<feature type="repeat" description="ANK" evidence="2">
    <location>
        <begin position="1009"/>
        <end position="1033"/>
    </location>
</feature>
<evidence type="ECO:0000259" key="4">
    <source>
        <dbReference type="Pfam" id="PF01048"/>
    </source>
</evidence>
<feature type="domain" description="DUF7069" evidence="6">
    <location>
        <begin position="658"/>
        <end position="726"/>
    </location>
</feature>
<dbReference type="OrthoDB" id="1577640at2759"/>
<dbReference type="SUPFAM" id="SSF48403">
    <property type="entry name" value="Ankyrin repeat"/>
    <property type="match status" value="1"/>
</dbReference>
<proteinExistence type="predicted"/>
<feature type="repeat" description="ANK" evidence="2">
    <location>
        <begin position="1078"/>
        <end position="1102"/>
    </location>
</feature>
<dbReference type="GO" id="GO:0009116">
    <property type="term" value="P:nucleoside metabolic process"/>
    <property type="evidence" value="ECO:0007669"/>
    <property type="project" value="InterPro"/>
</dbReference>
<dbReference type="GO" id="GO:0003824">
    <property type="term" value="F:catalytic activity"/>
    <property type="evidence" value="ECO:0007669"/>
    <property type="project" value="InterPro"/>
</dbReference>
<dbReference type="STRING" id="454130.A0A0U5CKB4"/>
<dbReference type="PROSITE" id="PS50088">
    <property type="entry name" value="ANK_REPEAT"/>
    <property type="match status" value="6"/>
</dbReference>
<sequence length="1148" mass="128152">MKSAAQVVMVIFLLGLGFIIVRSSARRRSPFILETPRRKSPSEQEIEIDPNSTSQSSPVPASTGPPTAEQNGSPSPLNQSTFAPQQAILPAKKSTDYTVGWICAIVTEYAAAQEFLDEEHEAPDFVSPGDTNHYTLGRIGEHNVVIAVLPDGEYGTAAAAMVATNMQNSFPNVRIGLLVGIGGGVPSERHDVRLGDVVISAPRDGKGGVFQYDFGKTMQGRSFQHTRYLNQPPTALRTALTGLQARYKRRGHSIESTINGILNRNPGLRQEYGRPPGNADTLFRADVIHDPKGCAEFCASNPSNIIQRRARTTNESDPAIHYGLIASANQVMKNALVRDQLAAENDILCFEMEAAGLMNQFPCLVIRGICDYSDSHKNKEWQGFAAMTAAAYARDMICQIRPSLVEAEKKLGEILLGLHDTLEAQNIFAKERMSDKEEKCHQLFRLTSDSGGDTTYEWYKNRVEERVDNTCIWFLEQKKFQEWLQAESGPLLVSADPGCGKSVLARYLIDIYLPRSATICYFFFKDKAQDKVRQALCALLHQLFSQKPYLIKHAMPEYSKDGEGLINSTESLWKVLRNAIGDPQSGPIIMVLDALDECSELELPDLTQKVESQFRSRQGKLKYLLTCRPYESIVSRFGSLLRIFPNLRIPGEEESEAISCEVNHVITHRVDQLSQKKNLSAEVRRRLEKGLRKTPHRTYLWVYLVFNYLEEDDFKKTEKGAESALKTIPTTVNAAYEQILNKSKEQSTVRKVLSIILAASRPLTLPEMNIAMNVEDTSQSIDDLDLENEEDFKSRLRTLCGLFISIHQGRIHFLHQTAREFLTRDLGSSNTTPLKPGWYHSIAIAQAHEVLATVCVRYLNFFNSDTASSLNAGEDDNNITGSHDFLHYSAKAWTTHFREASIIPTAAIIPSALRICDPDSRSYAAWFGIFWETTFLAKTEHFSNLMLASYCGHCAIAKVLLRQGADVDSKDTEYGRTPLSWAAERGHEEIVKLLIQTGEVDVDSKDTEYGQTPLSWAAQRGHKEVVKLLIQTGEVDVDSKSQSGRTPLSWAAQRGHKKVINLLIQTGEVDMDSKDNKFGQTPLSWAAQRGHEEVVKLLIQTGKVDVDSKDTEYGRTPLSWAAEQGHEEVVKLLIQTGKVDVDSKSQSD</sequence>
<evidence type="ECO:0000313" key="8">
    <source>
        <dbReference type="EMBL" id="CEL11625.1"/>
    </source>
</evidence>
<feature type="region of interest" description="Disordered" evidence="3">
    <location>
        <begin position="32"/>
        <end position="81"/>
    </location>
</feature>
<dbReference type="InterPro" id="IPR000845">
    <property type="entry name" value="Nucleoside_phosphorylase_d"/>
</dbReference>
<evidence type="ECO:0000259" key="7">
    <source>
        <dbReference type="Pfam" id="PF24883"/>
    </source>
</evidence>
<gene>
    <name evidence="8" type="ORF">ASPCAL14725</name>
</gene>
<dbReference type="InterPro" id="IPR056884">
    <property type="entry name" value="NPHP3-like_N"/>
</dbReference>
<dbReference type="Proteomes" id="UP000054771">
    <property type="component" value="Unassembled WGS sequence"/>
</dbReference>
<feature type="repeat" description="ANK" evidence="2">
    <location>
        <begin position="1043"/>
        <end position="1067"/>
    </location>
</feature>
<evidence type="ECO:0000259" key="6">
    <source>
        <dbReference type="Pfam" id="PF23239"/>
    </source>
</evidence>
<keyword evidence="1" id="KW-0677">Repeat</keyword>
<dbReference type="Pfam" id="PF01048">
    <property type="entry name" value="PNP_UDP_1"/>
    <property type="match status" value="1"/>
</dbReference>